<keyword evidence="4 10" id="KW-0328">Glycosyltransferase</keyword>
<feature type="transmembrane region" description="Helical" evidence="10">
    <location>
        <begin position="175"/>
        <end position="194"/>
    </location>
</feature>
<dbReference type="GO" id="GO:0000026">
    <property type="term" value="F:alpha-1,2-mannosyltransferase activity"/>
    <property type="evidence" value="ECO:0007669"/>
    <property type="project" value="TreeGrafter"/>
</dbReference>
<sequence length="604" mass="69254">MTDTAISRRRKAPHSRPSTKKHSPVPEHDLDSVDTRQSKNRRPKTTLFTAGLSTLDTTLVWTPSFSDAIKAIAFVRMLAGIYSNIQDCDEVFNYWEPTHYLQYGTALQTWEYAPQIARYTLVLLMASPGMFIASTAYLPSTFSMYTVTWAFALYLAPPSRKNTWILMALATTGAFWGWPFAGFMFIPFCLAMLFSKKRSTYLRWIAEGVLIAVSTVMAPLLVLDRFYYQKWVFASLNIVLYNVFGSSGRGPDIYGTEPCLWSPFVNGGDKRILAVTSKGSFQLVFFYLWLAIFTIQSHKEERFMFVVFPIICFYAATTLYLYRGILEMLLMSLGIRISSPKAIAKMFTVFTLGVFVVLSALRIYAGYIHYHAPIDVYTILSSTAPPFGLNANYTGTLSPEAANRSGNLSIGLNSTASSDSPIITVAQALNRTVNVCVGKEWYRFPSHYFLQPGMRLRVLPSAFKGLLPKYFKSDMKSTQWLDRMLREGEWNSFKYGERRQKRYFAEFVDSMNDLNREEVDRYWSVDQCDYIIDTSPQQHDHEQHLVYDPNSVEPIYAMDTETWKRLYCTPFLDSQHSSLLVRVLGLPGHRVWLDYCLLVRRKLE</sequence>
<dbReference type="Pfam" id="PF03901">
    <property type="entry name" value="Glyco_transf_22"/>
    <property type="match status" value="1"/>
</dbReference>
<keyword evidence="6 10" id="KW-0812">Transmembrane</keyword>
<comment type="similarity">
    <text evidence="3 10">Belongs to the glycosyltransferase 22 family.</text>
</comment>
<dbReference type="PANTHER" id="PTHR22760:SF2">
    <property type="entry name" value="ALPHA-1,2-MANNOSYLTRANSFERASE ALG9"/>
    <property type="match status" value="1"/>
</dbReference>
<feature type="compositionally biased region" description="Basic residues" evidence="11">
    <location>
        <begin position="7"/>
        <end position="23"/>
    </location>
</feature>
<proteinExistence type="inferred from homology"/>
<evidence type="ECO:0000256" key="11">
    <source>
        <dbReference type="SAM" id="MobiDB-lite"/>
    </source>
</evidence>
<dbReference type="InterPro" id="IPR005599">
    <property type="entry name" value="GPI_mannosylTrfase"/>
</dbReference>
<keyword evidence="5" id="KW-0808">Transferase</keyword>
<evidence type="ECO:0000256" key="9">
    <source>
        <dbReference type="ARBA" id="ARBA00023136"/>
    </source>
</evidence>
<evidence type="ECO:0000313" key="13">
    <source>
        <dbReference type="Proteomes" id="UP000077115"/>
    </source>
</evidence>
<evidence type="ECO:0000313" key="12">
    <source>
        <dbReference type="EMBL" id="OAJ41239.1"/>
    </source>
</evidence>
<feature type="transmembrane region" description="Helical" evidence="10">
    <location>
        <begin position="303"/>
        <end position="322"/>
    </location>
</feature>
<feature type="transmembrane region" description="Helical" evidence="10">
    <location>
        <begin position="280"/>
        <end position="297"/>
    </location>
</feature>
<comment type="pathway">
    <text evidence="2">Protein modification; protein glycosylation.</text>
</comment>
<evidence type="ECO:0000256" key="7">
    <source>
        <dbReference type="ARBA" id="ARBA00022824"/>
    </source>
</evidence>
<evidence type="ECO:0000256" key="1">
    <source>
        <dbReference type="ARBA" id="ARBA00004477"/>
    </source>
</evidence>
<dbReference type="EC" id="2.4.1.-" evidence="10"/>
<dbReference type="EMBL" id="DS022305">
    <property type="protein sequence ID" value="OAJ41239.1"/>
    <property type="molecule type" value="Genomic_DNA"/>
</dbReference>
<dbReference type="VEuPathDB" id="FungiDB:BDEG_24871"/>
<organism evidence="12 13">
    <name type="scientific">Batrachochytrium dendrobatidis (strain JEL423)</name>
    <dbReference type="NCBI Taxonomy" id="403673"/>
    <lineage>
        <taxon>Eukaryota</taxon>
        <taxon>Fungi</taxon>
        <taxon>Fungi incertae sedis</taxon>
        <taxon>Chytridiomycota</taxon>
        <taxon>Chytridiomycota incertae sedis</taxon>
        <taxon>Chytridiomycetes</taxon>
        <taxon>Rhizophydiales</taxon>
        <taxon>Rhizophydiales incertae sedis</taxon>
        <taxon>Batrachochytrium</taxon>
    </lineage>
</organism>
<keyword evidence="7 10" id="KW-0256">Endoplasmic reticulum</keyword>
<name>A0A177WM97_BATDL</name>
<dbReference type="PANTHER" id="PTHR22760">
    <property type="entry name" value="GLYCOSYLTRANSFERASE"/>
    <property type="match status" value="1"/>
</dbReference>
<dbReference type="OrthoDB" id="497541at2759"/>
<feature type="transmembrane region" description="Helical" evidence="10">
    <location>
        <begin position="201"/>
        <end position="222"/>
    </location>
</feature>
<reference evidence="12 13" key="1">
    <citation type="submission" date="2006-10" db="EMBL/GenBank/DDBJ databases">
        <title>The Genome Sequence of Batrachochytrium dendrobatidis JEL423.</title>
        <authorList>
            <consortium name="The Broad Institute Genome Sequencing Platform"/>
            <person name="Birren B."/>
            <person name="Lander E."/>
            <person name="Galagan J."/>
            <person name="Cuomo C."/>
            <person name="Devon K."/>
            <person name="Jaffe D."/>
            <person name="Butler J."/>
            <person name="Alvarez P."/>
            <person name="Gnerre S."/>
            <person name="Grabherr M."/>
            <person name="Kleber M."/>
            <person name="Mauceli E."/>
            <person name="Brockman W."/>
            <person name="Young S."/>
            <person name="LaButti K."/>
            <person name="Sykes S."/>
            <person name="DeCaprio D."/>
            <person name="Crawford M."/>
            <person name="Koehrsen M."/>
            <person name="Engels R."/>
            <person name="Montgomery P."/>
            <person name="Pearson M."/>
            <person name="Howarth C."/>
            <person name="Larson L."/>
            <person name="White J."/>
            <person name="O'Leary S."/>
            <person name="Kodira C."/>
            <person name="Zeng Q."/>
            <person name="Yandava C."/>
            <person name="Alvarado L."/>
            <person name="Longcore J."/>
            <person name="James T."/>
        </authorList>
    </citation>
    <scope>NUCLEOTIDE SEQUENCE [LARGE SCALE GENOMIC DNA]</scope>
    <source>
        <strain evidence="12 13">JEL423</strain>
    </source>
</reference>
<protein>
    <recommendedName>
        <fullName evidence="10">Mannosyltransferase</fullName>
        <ecNumber evidence="10">2.4.1.-</ecNumber>
    </recommendedName>
</protein>
<dbReference type="Proteomes" id="UP000077115">
    <property type="component" value="Unassembled WGS sequence"/>
</dbReference>
<keyword evidence="8 10" id="KW-1133">Transmembrane helix</keyword>
<feature type="transmembrane region" description="Helical" evidence="10">
    <location>
        <begin position="131"/>
        <end position="155"/>
    </location>
</feature>
<evidence type="ECO:0000256" key="6">
    <source>
        <dbReference type="ARBA" id="ARBA00022692"/>
    </source>
</evidence>
<keyword evidence="9 10" id="KW-0472">Membrane</keyword>
<evidence type="ECO:0000256" key="3">
    <source>
        <dbReference type="ARBA" id="ARBA00007063"/>
    </source>
</evidence>
<dbReference type="STRING" id="403673.A0A177WM97"/>
<feature type="compositionally biased region" description="Basic and acidic residues" evidence="11">
    <location>
        <begin position="24"/>
        <end position="37"/>
    </location>
</feature>
<accession>A0A177WM97</accession>
<dbReference type="AlphaFoldDB" id="A0A177WM97"/>
<dbReference type="GO" id="GO:0006487">
    <property type="term" value="P:protein N-linked glycosylation"/>
    <property type="evidence" value="ECO:0007669"/>
    <property type="project" value="TreeGrafter"/>
</dbReference>
<comment type="subcellular location">
    <subcellularLocation>
        <location evidence="1 10">Endoplasmic reticulum membrane</location>
        <topology evidence="1 10">Multi-pass membrane protein</topology>
    </subcellularLocation>
</comment>
<feature type="transmembrane region" description="Helical" evidence="10">
    <location>
        <begin position="343"/>
        <end position="365"/>
    </location>
</feature>
<evidence type="ECO:0000256" key="2">
    <source>
        <dbReference type="ARBA" id="ARBA00004922"/>
    </source>
</evidence>
<gene>
    <name evidence="12" type="ORF">BDEG_24871</name>
</gene>
<feature type="region of interest" description="Disordered" evidence="11">
    <location>
        <begin position="1"/>
        <end position="40"/>
    </location>
</feature>
<evidence type="ECO:0000256" key="5">
    <source>
        <dbReference type="ARBA" id="ARBA00022679"/>
    </source>
</evidence>
<reference evidence="12 13" key="2">
    <citation type="submission" date="2016-05" db="EMBL/GenBank/DDBJ databases">
        <title>Lineage-specific infection strategies underlie the spectrum of fungal disease in amphibians.</title>
        <authorList>
            <person name="Cuomo C.A."/>
            <person name="Farrer R.A."/>
            <person name="James T."/>
            <person name="Longcore J."/>
            <person name="Birren B."/>
        </authorList>
    </citation>
    <scope>NUCLEOTIDE SEQUENCE [LARGE SCALE GENOMIC DNA]</scope>
    <source>
        <strain evidence="12 13">JEL423</strain>
    </source>
</reference>
<dbReference type="GO" id="GO:0005789">
    <property type="term" value="C:endoplasmic reticulum membrane"/>
    <property type="evidence" value="ECO:0007669"/>
    <property type="project" value="UniProtKB-SubCell"/>
</dbReference>
<evidence type="ECO:0000256" key="8">
    <source>
        <dbReference type="ARBA" id="ARBA00022989"/>
    </source>
</evidence>
<evidence type="ECO:0000256" key="10">
    <source>
        <dbReference type="RuleBase" id="RU363075"/>
    </source>
</evidence>
<dbReference type="UniPathway" id="UPA00378"/>
<evidence type="ECO:0000256" key="4">
    <source>
        <dbReference type="ARBA" id="ARBA00022676"/>
    </source>
</evidence>